<dbReference type="Proteomes" id="UP000198727">
    <property type="component" value="Unassembled WGS sequence"/>
</dbReference>
<proteinExistence type="predicted"/>
<evidence type="ECO:0000313" key="2">
    <source>
        <dbReference type="Proteomes" id="UP000198727"/>
    </source>
</evidence>
<name>A0A1I6ASE3_9PSEU</name>
<accession>A0A1I6ASE3</accession>
<gene>
    <name evidence="1" type="ORF">SAMN05421810_11470</name>
</gene>
<organism evidence="1 2">
    <name type="scientific">Amycolatopsis arida</name>
    <dbReference type="NCBI Taxonomy" id="587909"/>
    <lineage>
        <taxon>Bacteria</taxon>
        <taxon>Bacillati</taxon>
        <taxon>Actinomycetota</taxon>
        <taxon>Actinomycetes</taxon>
        <taxon>Pseudonocardiales</taxon>
        <taxon>Pseudonocardiaceae</taxon>
        <taxon>Amycolatopsis</taxon>
    </lineage>
</organism>
<protein>
    <recommendedName>
        <fullName evidence="3">Zinc-finger</fullName>
    </recommendedName>
</protein>
<keyword evidence="2" id="KW-1185">Reference proteome</keyword>
<evidence type="ECO:0000313" key="1">
    <source>
        <dbReference type="EMBL" id="SFQ71631.1"/>
    </source>
</evidence>
<reference evidence="2" key="1">
    <citation type="submission" date="2016-10" db="EMBL/GenBank/DDBJ databases">
        <authorList>
            <person name="Varghese N."/>
            <person name="Submissions S."/>
        </authorList>
    </citation>
    <scope>NUCLEOTIDE SEQUENCE [LARGE SCALE GENOMIC DNA]</scope>
    <source>
        <strain evidence="2">CGMCC 4.5579</strain>
    </source>
</reference>
<sequence length="71" mass="7821">MPWMSEFPSGDPSSRLHWVYDDEEWRQHVGGTDGGTGPGWRAYCGARVTPIGDDTTGHPVCPVCRHHAQDG</sequence>
<evidence type="ECO:0008006" key="3">
    <source>
        <dbReference type="Google" id="ProtNLM"/>
    </source>
</evidence>
<dbReference type="STRING" id="587909.SAMN05421810_11470"/>
<dbReference type="RefSeq" id="WP_134045998.1">
    <property type="nucleotide sequence ID" value="NZ_FOWW01000014.1"/>
</dbReference>
<dbReference type="EMBL" id="FOWW01000014">
    <property type="protein sequence ID" value="SFQ71631.1"/>
    <property type="molecule type" value="Genomic_DNA"/>
</dbReference>
<dbReference type="AlphaFoldDB" id="A0A1I6ASE3"/>